<keyword evidence="5" id="KW-1185">Reference proteome</keyword>
<feature type="chain" id="PRO_5034383124" description="HAT C-terminal dimerisation domain-containing protein" evidence="1">
    <location>
        <begin position="25"/>
        <end position="572"/>
    </location>
</feature>
<dbReference type="Ensembl" id="ENSSLUT00000018382.1">
    <property type="protein sequence ID" value="ENSSLUP00000017814.1"/>
    <property type="gene ID" value="ENSSLUG00000008318.1"/>
</dbReference>
<sequence length="572" mass="64274">LFFSFSCTAICHICLTYQLISCLASNWKKALFIFGKHEMAHTHKDSVVAWKSYQATSRQGDVGQMIASANASEIAERREYLRRIIAVTSILIRSFKNINLHQMLPISQNEIIDCCAQEVTNVIVSEMTKSKIDAIMANEARDARSEQLAVCVRYVSEGEVKECFLALTEIKSFDAQSIANELQQQIQKNGVAELKCVAQTYDGAAVMSGSTGGVQAYFRKFHPEAICVYCYANELNLVLCHTLNHHKFIEAQSRLGLTAVELALPAIFECLSVIGSPIAVGLRGKLYKFSTVYALLMFQELLSVTQGLRKLLQKETLDLAETFMGKEAVCDTLRGKRTDAFTTDLYERTKAMCHTHSIPEPHAKKRHKQKKMEEFVLETTLGSGTELISSETLKNSLLFPCVDRMVSELELRFSSVHSGLLKGIQACNPKSENFLSESNLDELARHYSIDLKTEEVLVAKNFLARKTEAGCPPQDMLAVHNLLDPDMFPSLRATIQIALTVPVSSCSCERSFSALRRLHSWLRQTMGQKRLHNLAAMSIENDILKHLSHNRVIDRFATLKNRRHFLMLPPTT</sequence>
<feature type="signal peptide" evidence="1">
    <location>
        <begin position="1"/>
        <end position="24"/>
    </location>
</feature>
<accession>A0A8C9XYC6</accession>
<evidence type="ECO:0008006" key="6">
    <source>
        <dbReference type="Google" id="ProtNLM"/>
    </source>
</evidence>
<dbReference type="Pfam" id="PF05699">
    <property type="entry name" value="Dimer_Tnp_hAT"/>
    <property type="match status" value="1"/>
</dbReference>
<protein>
    <recommendedName>
        <fullName evidence="6">HAT C-terminal dimerisation domain-containing protein</fullName>
    </recommendedName>
</protein>
<dbReference type="PANTHER" id="PTHR45749">
    <property type="match status" value="1"/>
</dbReference>
<dbReference type="Pfam" id="PF14291">
    <property type="entry name" value="DUF4371"/>
    <property type="match status" value="1"/>
</dbReference>
<feature type="domain" description="HAT C-terminal dimerisation" evidence="2">
    <location>
        <begin position="488"/>
        <end position="542"/>
    </location>
</feature>
<keyword evidence="1" id="KW-0732">Signal</keyword>
<dbReference type="InterPro" id="IPR008906">
    <property type="entry name" value="HATC_C_dom"/>
</dbReference>
<dbReference type="GO" id="GO:0046983">
    <property type="term" value="F:protein dimerization activity"/>
    <property type="evidence" value="ECO:0007669"/>
    <property type="project" value="InterPro"/>
</dbReference>
<dbReference type="Proteomes" id="UP000694568">
    <property type="component" value="Unplaced"/>
</dbReference>
<organism evidence="4 5">
    <name type="scientific">Sander lucioperca</name>
    <name type="common">Pike-perch</name>
    <name type="synonym">Perca lucioperca</name>
    <dbReference type="NCBI Taxonomy" id="283035"/>
    <lineage>
        <taxon>Eukaryota</taxon>
        <taxon>Metazoa</taxon>
        <taxon>Chordata</taxon>
        <taxon>Craniata</taxon>
        <taxon>Vertebrata</taxon>
        <taxon>Euteleostomi</taxon>
        <taxon>Actinopterygii</taxon>
        <taxon>Neopterygii</taxon>
        <taxon>Teleostei</taxon>
        <taxon>Neoteleostei</taxon>
        <taxon>Acanthomorphata</taxon>
        <taxon>Eupercaria</taxon>
        <taxon>Perciformes</taxon>
        <taxon>Percoidei</taxon>
        <taxon>Percidae</taxon>
        <taxon>Luciopercinae</taxon>
        <taxon>Sander</taxon>
    </lineage>
</organism>
<dbReference type="PANTHER" id="PTHR45749:SF37">
    <property type="entry name" value="OS05G0311600 PROTEIN"/>
    <property type="match status" value="1"/>
</dbReference>
<dbReference type="InterPro" id="IPR012337">
    <property type="entry name" value="RNaseH-like_sf"/>
</dbReference>
<evidence type="ECO:0000259" key="3">
    <source>
        <dbReference type="Pfam" id="PF14291"/>
    </source>
</evidence>
<dbReference type="GeneTree" id="ENSGT00940000162068"/>
<evidence type="ECO:0000256" key="1">
    <source>
        <dbReference type="SAM" id="SignalP"/>
    </source>
</evidence>
<dbReference type="SUPFAM" id="SSF53098">
    <property type="entry name" value="Ribonuclease H-like"/>
    <property type="match status" value="1"/>
</dbReference>
<dbReference type="InterPro" id="IPR025398">
    <property type="entry name" value="DUF4371"/>
</dbReference>
<proteinExistence type="predicted"/>
<reference evidence="4" key="2">
    <citation type="submission" date="2025-09" db="UniProtKB">
        <authorList>
            <consortium name="Ensembl"/>
        </authorList>
    </citation>
    <scope>IDENTIFICATION</scope>
</reference>
<evidence type="ECO:0000313" key="4">
    <source>
        <dbReference type="Ensembl" id="ENSSLUP00000017814.1"/>
    </source>
</evidence>
<reference evidence="4" key="1">
    <citation type="submission" date="2025-08" db="UniProtKB">
        <authorList>
            <consortium name="Ensembl"/>
        </authorList>
    </citation>
    <scope>IDENTIFICATION</scope>
</reference>
<evidence type="ECO:0000313" key="5">
    <source>
        <dbReference type="Proteomes" id="UP000694568"/>
    </source>
</evidence>
<evidence type="ECO:0000259" key="2">
    <source>
        <dbReference type="Pfam" id="PF05699"/>
    </source>
</evidence>
<dbReference type="AlphaFoldDB" id="A0A8C9XYC6"/>
<name>A0A8C9XYC6_SANLU</name>
<feature type="domain" description="DUF4371" evidence="3">
    <location>
        <begin position="102"/>
        <end position="210"/>
    </location>
</feature>